<sequence length="244" mass="26622">MLDPVDIVVYPIASIIVAVTVTMPIAWWYMTAMPLLGVLTHYCTNYPSTLTSIIARVYRIEGLGGFYKGIMPSMLTTFINLLIHFLPKLRARTLTRAILPALLLIPLHTLTTRAITTPHALSALAPRAALHALLTSAERAAPGITPAALLAAATPHLLLPRPLAAALTTALRILATRLTLLPPAAKAIYWNASTYADERRPDLARLQMDLDYAHAGKDVLAVHEGPAALFRGWELAALRWWVFG</sequence>
<feature type="transmembrane region" description="Helical" evidence="7">
    <location>
        <begin position="66"/>
        <end position="86"/>
    </location>
</feature>
<feature type="transmembrane region" description="Helical" evidence="7">
    <location>
        <begin position="7"/>
        <end position="30"/>
    </location>
</feature>
<dbReference type="Gene3D" id="1.50.40.10">
    <property type="entry name" value="Mitochondrial carrier domain"/>
    <property type="match status" value="1"/>
</dbReference>
<comment type="caution">
    <text evidence="8">The sequence shown here is derived from an EMBL/GenBank/DDBJ whole genome shotgun (WGS) entry which is preliminary data.</text>
</comment>
<dbReference type="InterPro" id="IPR018108">
    <property type="entry name" value="MCP_transmembrane"/>
</dbReference>
<evidence type="ECO:0000313" key="9">
    <source>
        <dbReference type="Proteomes" id="UP001215280"/>
    </source>
</evidence>
<dbReference type="EMBL" id="JARJLG010000029">
    <property type="protein sequence ID" value="KAJ7767863.1"/>
    <property type="molecule type" value="Genomic_DNA"/>
</dbReference>
<evidence type="ECO:0000256" key="1">
    <source>
        <dbReference type="ARBA" id="ARBA00004141"/>
    </source>
</evidence>
<dbReference type="GO" id="GO:0016020">
    <property type="term" value="C:membrane"/>
    <property type="evidence" value="ECO:0007669"/>
    <property type="project" value="UniProtKB-SubCell"/>
</dbReference>
<gene>
    <name evidence="8" type="ORF">DFH07DRAFT_954755</name>
</gene>
<evidence type="ECO:0000256" key="4">
    <source>
        <dbReference type="ARBA" id="ARBA00023136"/>
    </source>
</evidence>
<keyword evidence="3 7" id="KW-1133">Transmembrane helix</keyword>
<comment type="similarity">
    <text evidence="6">Belongs to the mitochondrial carrier (TC 2.A.29) family.</text>
</comment>
<reference evidence="8" key="1">
    <citation type="submission" date="2023-03" db="EMBL/GenBank/DDBJ databases">
        <title>Massive genome expansion in bonnet fungi (Mycena s.s.) driven by repeated elements and novel gene families across ecological guilds.</title>
        <authorList>
            <consortium name="Lawrence Berkeley National Laboratory"/>
            <person name="Harder C.B."/>
            <person name="Miyauchi S."/>
            <person name="Viragh M."/>
            <person name="Kuo A."/>
            <person name="Thoen E."/>
            <person name="Andreopoulos B."/>
            <person name="Lu D."/>
            <person name="Skrede I."/>
            <person name="Drula E."/>
            <person name="Henrissat B."/>
            <person name="Morin E."/>
            <person name="Kohler A."/>
            <person name="Barry K."/>
            <person name="LaButti K."/>
            <person name="Morin E."/>
            <person name="Salamov A."/>
            <person name="Lipzen A."/>
            <person name="Mereny Z."/>
            <person name="Hegedus B."/>
            <person name="Baldrian P."/>
            <person name="Stursova M."/>
            <person name="Weitz H."/>
            <person name="Taylor A."/>
            <person name="Grigoriev I.V."/>
            <person name="Nagy L.G."/>
            <person name="Martin F."/>
            <person name="Kauserud H."/>
        </authorList>
    </citation>
    <scope>NUCLEOTIDE SEQUENCE</scope>
    <source>
        <strain evidence="8">CBHHK188m</strain>
    </source>
</reference>
<name>A0AAD7JQ74_9AGAR</name>
<keyword evidence="4 5" id="KW-0472">Membrane</keyword>
<accession>A0AAD7JQ74</accession>
<dbReference type="AlphaFoldDB" id="A0AAD7JQ74"/>
<dbReference type="Proteomes" id="UP001215280">
    <property type="component" value="Unassembled WGS sequence"/>
</dbReference>
<keyword evidence="9" id="KW-1185">Reference proteome</keyword>
<dbReference type="Pfam" id="PF00153">
    <property type="entry name" value="Mito_carr"/>
    <property type="match status" value="1"/>
</dbReference>
<comment type="subcellular location">
    <subcellularLocation>
        <location evidence="1">Membrane</location>
        <topology evidence="1">Multi-pass membrane protein</topology>
    </subcellularLocation>
</comment>
<dbReference type="PROSITE" id="PS50920">
    <property type="entry name" value="SOLCAR"/>
    <property type="match status" value="1"/>
</dbReference>
<keyword evidence="6" id="KW-0813">Transport</keyword>
<organism evidence="8 9">
    <name type="scientific">Mycena maculata</name>
    <dbReference type="NCBI Taxonomy" id="230809"/>
    <lineage>
        <taxon>Eukaryota</taxon>
        <taxon>Fungi</taxon>
        <taxon>Dikarya</taxon>
        <taxon>Basidiomycota</taxon>
        <taxon>Agaricomycotina</taxon>
        <taxon>Agaricomycetes</taxon>
        <taxon>Agaricomycetidae</taxon>
        <taxon>Agaricales</taxon>
        <taxon>Marasmiineae</taxon>
        <taxon>Mycenaceae</taxon>
        <taxon>Mycena</taxon>
    </lineage>
</organism>
<evidence type="ECO:0000256" key="3">
    <source>
        <dbReference type="ARBA" id="ARBA00022989"/>
    </source>
</evidence>
<protein>
    <submittedName>
        <fullName evidence="8">Uncharacterized protein</fullName>
    </submittedName>
</protein>
<proteinExistence type="inferred from homology"/>
<evidence type="ECO:0000256" key="2">
    <source>
        <dbReference type="ARBA" id="ARBA00022692"/>
    </source>
</evidence>
<dbReference type="SUPFAM" id="SSF103506">
    <property type="entry name" value="Mitochondrial carrier"/>
    <property type="match status" value="1"/>
</dbReference>
<evidence type="ECO:0000256" key="5">
    <source>
        <dbReference type="PROSITE-ProRule" id="PRU00282"/>
    </source>
</evidence>
<evidence type="ECO:0000256" key="6">
    <source>
        <dbReference type="RuleBase" id="RU000488"/>
    </source>
</evidence>
<keyword evidence="2 5" id="KW-0812">Transmembrane</keyword>
<evidence type="ECO:0000256" key="7">
    <source>
        <dbReference type="SAM" id="Phobius"/>
    </source>
</evidence>
<dbReference type="InterPro" id="IPR023395">
    <property type="entry name" value="MCP_dom_sf"/>
</dbReference>
<evidence type="ECO:0000313" key="8">
    <source>
        <dbReference type="EMBL" id="KAJ7767863.1"/>
    </source>
</evidence>
<feature type="repeat" description="Solcar" evidence="5">
    <location>
        <begin position="5"/>
        <end position="94"/>
    </location>
</feature>